<reference evidence="2" key="2">
    <citation type="journal article" date="2020" name="Nat. Commun.">
        <title>Large-scale genome sequencing of mycorrhizal fungi provides insights into the early evolution of symbiotic traits.</title>
        <authorList>
            <person name="Miyauchi S."/>
            <person name="Kiss E."/>
            <person name="Kuo A."/>
            <person name="Drula E."/>
            <person name="Kohler A."/>
            <person name="Sanchez-Garcia M."/>
            <person name="Morin E."/>
            <person name="Andreopoulos B."/>
            <person name="Barry K.W."/>
            <person name="Bonito G."/>
            <person name="Buee M."/>
            <person name="Carver A."/>
            <person name="Chen C."/>
            <person name="Cichocki N."/>
            <person name="Clum A."/>
            <person name="Culley D."/>
            <person name="Crous P.W."/>
            <person name="Fauchery L."/>
            <person name="Girlanda M."/>
            <person name="Hayes R.D."/>
            <person name="Keri Z."/>
            <person name="LaButti K."/>
            <person name="Lipzen A."/>
            <person name="Lombard V."/>
            <person name="Magnuson J."/>
            <person name="Maillard F."/>
            <person name="Murat C."/>
            <person name="Nolan M."/>
            <person name="Ohm R.A."/>
            <person name="Pangilinan J."/>
            <person name="Pereira M.F."/>
            <person name="Perotto S."/>
            <person name="Peter M."/>
            <person name="Pfister S."/>
            <person name="Riley R."/>
            <person name="Sitrit Y."/>
            <person name="Stielow J.B."/>
            <person name="Szollosi G."/>
            <person name="Zifcakova L."/>
            <person name="Stursova M."/>
            <person name="Spatafora J.W."/>
            <person name="Tedersoo L."/>
            <person name="Vaario L.M."/>
            <person name="Yamada A."/>
            <person name="Yan M."/>
            <person name="Wang P."/>
            <person name="Xu J."/>
            <person name="Bruns T."/>
            <person name="Baldrian P."/>
            <person name="Vilgalys R."/>
            <person name="Dunand C."/>
            <person name="Henrissat B."/>
            <person name="Grigoriev I.V."/>
            <person name="Hibbett D."/>
            <person name="Nagy L.G."/>
            <person name="Martin F.M."/>
        </authorList>
    </citation>
    <scope>NUCLEOTIDE SEQUENCE</scope>
    <source>
        <strain evidence="2">Prilba</strain>
    </source>
</reference>
<name>A0A9P5T979_9AGAM</name>
<dbReference type="OrthoDB" id="3215324at2759"/>
<keyword evidence="3" id="KW-1185">Reference proteome</keyword>
<reference evidence="2" key="1">
    <citation type="submission" date="2019-10" db="EMBL/GenBank/DDBJ databases">
        <authorList>
            <consortium name="DOE Joint Genome Institute"/>
            <person name="Kuo A."/>
            <person name="Miyauchi S."/>
            <person name="Kiss E."/>
            <person name="Drula E."/>
            <person name="Kohler A."/>
            <person name="Sanchez-Garcia M."/>
            <person name="Andreopoulos B."/>
            <person name="Barry K.W."/>
            <person name="Bonito G."/>
            <person name="Buee M."/>
            <person name="Carver A."/>
            <person name="Chen C."/>
            <person name="Cichocki N."/>
            <person name="Clum A."/>
            <person name="Culley D."/>
            <person name="Crous P.W."/>
            <person name="Fauchery L."/>
            <person name="Girlanda M."/>
            <person name="Hayes R."/>
            <person name="Keri Z."/>
            <person name="LaButti K."/>
            <person name="Lipzen A."/>
            <person name="Lombard V."/>
            <person name="Magnuson J."/>
            <person name="Maillard F."/>
            <person name="Morin E."/>
            <person name="Murat C."/>
            <person name="Nolan M."/>
            <person name="Ohm R."/>
            <person name="Pangilinan J."/>
            <person name="Pereira M."/>
            <person name="Perotto S."/>
            <person name="Peter M."/>
            <person name="Riley R."/>
            <person name="Sitrit Y."/>
            <person name="Stielow B."/>
            <person name="Szollosi G."/>
            <person name="Zifcakova L."/>
            <person name="Stursova M."/>
            <person name="Spatafora J.W."/>
            <person name="Tedersoo L."/>
            <person name="Vaario L.-M."/>
            <person name="Yamada A."/>
            <person name="Yan M."/>
            <person name="Wang P."/>
            <person name="Xu J."/>
            <person name="Bruns T."/>
            <person name="Baldrian P."/>
            <person name="Vilgalys R."/>
            <person name="Henrissat B."/>
            <person name="Grigoriev I.V."/>
            <person name="Hibbett D."/>
            <person name="Nagy L.G."/>
            <person name="Martin F.M."/>
        </authorList>
    </citation>
    <scope>NUCLEOTIDE SEQUENCE</scope>
    <source>
        <strain evidence="2">Prilba</strain>
    </source>
</reference>
<gene>
    <name evidence="2" type="ORF">DFH94DRAFT_743474</name>
</gene>
<evidence type="ECO:0000313" key="2">
    <source>
        <dbReference type="EMBL" id="KAF8480493.1"/>
    </source>
</evidence>
<protein>
    <submittedName>
        <fullName evidence="2">Uncharacterized protein</fullName>
    </submittedName>
</protein>
<feature type="region of interest" description="Disordered" evidence="1">
    <location>
        <begin position="238"/>
        <end position="258"/>
    </location>
</feature>
<feature type="region of interest" description="Disordered" evidence="1">
    <location>
        <begin position="42"/>
        <end position="154"/>
    </location>
</feature>
<evidence type="ECO:0000313" key="3">
    <source>
        <dbReference type="Proteomes" id="UP000759537"/>
    </source>
</evidence>
<organism evidence="2 3">
    <name type="scientific">Russula ochroleuca</name>
    <dbReference type="NCBI Taxonomy" id="152965"/>
    <lineage>
        <taxon>Eukaryota</taxon>
        <taxon>Fungi</taxon>
        <taxon>Dikarya</taxon>
        <taxon>Basidiomycota</taxon>
        <taxon>Agaricomycotina</taxon>
        <taxon>Agaricomycetes</taxon>
        <taxon>Russulales</taxon>
        <taxon>Russulaceae</taxon>
        <taxon>Russula</taxon>
    </lineage>
</organism>
<dbReference type="AlphaFoldDB" id="A0A9P5T979"/>
<dbReference type="Proteomes" id="UP000759537">
    <property type="component" value="Unassembled WGS sequence"/>
</dbReference>
<accession>A0A9P5T979</accession>
<dbReference type="EMBL" id="WHVB01000008">
    <property type="protein sequence ID" value="KAF8480493.1"/>
    <property type="molecule type" value="Genomic_DNA"/>
</dbReference>
<evidence type="ECO:0000256" key="1">
    <source>
        <dbReference type="SAM" id="MobiDB-lite"/>
    </source>
</evidence>
<sequence>MSHAYHLRPNAKGRLQRRLNAHVAAFGEQNWDKITAMPSKTGQGVHLHFDPERSLSPDPDHHQSANADRERTTESTEEGVIIIDDCSDSEDSSSGLASDQDTVAPDTPSPRGGQLWPPSSKLRAPTKAAPPRHAHWPREGSVAPSITTSSAHDSMAQIAERRQALLNAHLYGADVHGRRHAEDERRIADLRRDYEGRIEQFRQQNADIFGLDIGFEEGAEDAIAMAIVGEYYSPPTSPVFSHHPLPQSAGGPSRSGARMQEGRRQALRRHGAQQFIVPQERDMASASEAADGQFVVVARRVPKLGPCGTVVINHETGEQILEKRRYRVRAEELQSIDGDGDSVMGSDD</sequence>
<comment type="caution">
    <text evidence="2">The sequence shown here is derived from an EMBL/GenBank/DDBJ whole genome shotgun (WGS) entry which is preliminary data.</text>
</comment>
<proteinExistence type="predicted"/>
<feature type="compositionally biased region" description="Basic and acidic residues" evidence="1">
    <location>
        <begin position="47"/>
        <end position="74"/>
    </location>
</feature>